<organism evidence="1 2">
    <name type="scientific">Bombilactobacillus thymidiniphilus</name>
    <dbReference type="NCBI Taxonomy" id="2923363"/>
    <lineage>
        <taxon>Bacteria</taxon>
        <taxon>Bacillati</taxon>
        <taxon>Bacillota</taxon>
        <taxon>Bacilli</taxon>
        <taxon>Lactobacillales</taxon>
        <taxon>Lactobacillaceae</taxon>
        <taxon>Bombilactobacillus</taxon>
    </lineage>
</organism>
<dbReference type="RefSeq" id="WP_249512279.1">
    <property type="nucleotide sequence ID" value="NZ_CP093365.1"/>
</dbReference>
<evidence type="ECO:0000313" key="1">
    <source>
        <dbReference type="EMBL" id="UQS83052.1"/>
    </source>
</evidence>
<sequence>MNNLPVGSVVTLGNAKDLLMVVSRLPITTKDDEEVYFDYAGVPLPMGVISDEVLFFNDADINHVLSLGYVNEATLSFQESVAAWKKAGTVQQGTAYIK</sequence>
<protein>
    <submittedName>
        <fullName evidence="1">DUF4176 domain-containing protein</fullName>
    </submittedName>
</protein>
<keyword evidence="2" id="KW-1185">Reference proteome</keyword>
<accession>A0ABY4PCQ3</accession>
<dbReference type="Proteomes" id="UP000831947">
    <property type="component" value="Chromosome"/>
</dbReference>
<dbReference type="InterPro" id="IPR025233">
    <property type="entry name" value="DUF4176"/>
</dbReference>
<name>A0ABY4PCQ3_9LACO</name>
<evidence type="ECO:0000313" key="2">
    <source>
        <dbReference type="Proteomes" id="UP000831947"/>
    </source>
</evidence>
<reference evidence="1 2" key="1">
    <citation type="journal article" date="2022" name="Int. J. Syst. Evol. Microbiol.">
        <title>Apilactobacillus apisilvae sp. nov., Nicolia spurrieriana gen. nov. sp. nov., Bombilactobacillus folatiphilus sp. nov. and Bombilactobacillus thymidiniphilus sp. nov., four new lactic acid bacterial isolates from stingless bees Tetragonula carbonaria and Austroplebeia australis.</title>
        <authorList>
            <person name="Oliphant S.A."/>
            <person name="Watson-Haigh N.S."/>
            <person name="Sumby K.M."/>
            <person name="Gardner J."/>
            <person name="Groom S."/>
            <person name="Jiranek V."/>
        </authorList>
    </citation>
    <scope>NUCLEOTIDE SEQUENCE [LARGE SCALE GENOMIC DNA]</scope>
    <source>
        <strain evidence="1 2">SG4_A1</strain>
    </source>
</reference>
<proteinExistence type="predicted"/>
<dbReference type="EMBL" id="CP093365">
    <property type="protein sequence ID" value="UQS83052.1"/>
    <property type="molecule type" value="Genomic_DNA"/>
</dbReference>
<gene>
    <name evidence="1" type="ORF">MOO47_04510</name>
</gene>
<dbReference type="Pfam" id="PF13780">
    <property type="entry name" value="DUF4176"/>
    <property type="match status" value="1"/>
</dbReference>